<accession>A0A7L9RTZ7</accession>
<keyword evidence="1" id="KW-0472">Membrane</keyword>
<dbReference type="Proteomes" id="UP000594001">
    <property type="component" value="Chromosome"/>
</dbReference>
<reference evidence="2 3" key="1">
    <citation type="submission" date="2020-06" db="EMBL/GenBank/DDBJ databases">
        <title>The endosymbiont of the kinetoplastid Bodo saltans is a Paracaedibacter-like alpha-proteobacterium possessing a putative toxin-antitoxin system.</title>
        <authorList>
            <person name="Midha S."/>
            <person name="Rigden D.J."/>
            <person name="Siozios S."/>
            <person name="Hurst G.D.D."/>
            <person name="Jackson A.P."/>
        </authorList>
    </citation>
    <scope>NUCLEOTIDE SEQUENCE [LARGE SCALE GENOMIC DNA]</scope>
    <source>
        <strain evidence="2">Lake Konstanz</strain>
    </source>
</reference>
<feature type="transmembrane region" description="Helical" evidence="1">
    <location>
        <begin position="69"/>
        <end position="95"/>
    </location>
</feature>
<dbReference type="EMBL" id="CP054719">
    <property type="protein sequence ID" value="QOL19895.1"/>
    <property type="molecule type" value="Genomic_DNA"/>
</dbReference>
<organism evidence="2 3">
    <name type="scientific">Candidatus Bodocaedibacter vickermanii</name>
    <dbReference type="NCBI Taxonomy" id="2741701"/>
    <lineage>
        <taxon>Bacteria</taxon>
        <taxon>Pseudomonadati</taxon>
        <taxon>Pseudomonadota</taxon>
        <taxon>Alphaproteobacteria</taxon>
        <taxon>Holosporales</taxon>
        <taxon>Candidatus Paracaedibacteraceae</taxon>
        <taxon>Candidatus Bodocaedibacter</taxon>
    </lineage>
</organism>
<evidence type="ECO:0000313" key="3">
    <source>
        <dbReference type="Proteomes" id="UP000594001"/>
    </source>
</evidence>
<sequence>MTLFSVAIPAIKGYLDAKGSAFASGWCRSSQKMGTVLFWLITVMGVFFALSGLYEYFNTIYTPVYAKGYMAGACFTLSIGGWVLTLIVQGIISFFQKSKTPTVSSDSLEEQAKHLVKVIQTDGTNLVKQHPFAAILIGLSVGLLSGMVPFSKQK</sequence>
<proteinExistence type="predicted"/>
<keyword evidence="1" id="KW-1133">Transmembrane helix</keyword>
<feature type="transmembrane region" description="Helical" evidence="1">
    <location>
        <begin position="36"/>
        <end position="57"/>
    </location>
</feature>
<dbReference type="AlphaFoldDB" id="A0A7L9RTZ7"/>
<evidence type="ECO:0000313" key="2">
    <source>
        <dbReference type="EMBL" id="QOL19895.1"/>
    </source>
</evidence>
<gene>
    <name evidence="2" type="ORF">CPBP_00666</name>
</gene>
<keyword evidence="3" id="KW-1185">Reference proteome</keyword>
<evidence type="ECO:0000256" key="1">
    <source>
        <dbReference type="SAM" id="Phobius"/>
    </source>
</evidence>
<dbReference type="RefSeq" id="WP_350331454.1">
    <property type="nucleotide sequence ID" value="NZ_CP054719.1"/>
</dbReference>
<dbReference type="KEGG" id="pbal:CPBP_00666"/>
<name>A0A7L9RTZ7_9PROT</name>
<protein>
    <submittedName>
        <fullName evidence="2">Uncharacterized protein</fullName>
    </submittedName>
</protein>
<feature type="transmembrane region" description="Helical" evidence="1">
    <location>
        <begin position="132"/>
        <end position="150"/>
    </location>
</feature>
<keyword evidence="1" id="KW-0812">Transmembrane</keyword>